<dbReference type="AlphaFoldDB" id="A0A2I6S9G4"/>
<gene>
    <name evidence="2" type="ORF">C0099_13710</name>
</gene>
<keyword evidence="3" id="KW-1185">Reference proteome</keyword>
<dbReference type="RefSeq" id="WP_102247939.1">
    <property type="nucleotide sequence ID" value="NZ_CP025682.1"/>
</dbReference>
<evidence type="ECO:0000259" key="1">
    <source>
        <dbReference type="Pfam" id="PF08765"/>
    </source>
</evidence>
<dbReference type="Gene3D" id="1.10.10.60">
    <property type="entry name" value="Homeodomain-like"/>
    <property type="match status" value="1"/>
</dbReference>
<dbReference type="SUPFAM" id="SSF46689">
    <property type="entry name" value="Homeodomain-like"/>
    <property type="match status" value="1"/>
</dbReference>
<dbReference type="OrthoDB" id="8564407at2"/>
<protein>
    <recommendedName>
        <fullName evidence="1">Mor transcription activator domain-containing protein</fullName>
    </recommendedName>
</protein>
<evidence type="ECO:0000313" key="2">
    <source>
        <dbReference type="EMBL" id="AUN95894.1"/>
    </source>
</evidence>
<name>A0A2I6S9G4_9RHOO</name>
<evidence type="ECO:0000313" key="3">
    <source>
        <dbReference type="Proteomes" id="UP000242205"/>
    </source>
</evidence>
<feature type="domain" description="Mor transcription activator" evidence="1">
    <location>
        <begin position="52"/>
        <end position="129"/>
    </location>
</feature>
<proteinExistence type="predicted"/>
<dbReference type="Pfam" id="PF08765">
    <property type="entry name" value="Mor"/>
    <property type="match status" value="1"/>
</dbReference>
<dbReference type="Proteomes" id="UP000242205">
    <property type="component" value="Chromosome"/>
</dbReference>
<organism evidence="2 3">
    <name type="scientific">Pseudazoarcus pumilus</name>
    <dbReference type="NCBI Taxonomy" id="2067960"/>
    <lineage>
        <taxon>Bacteria</taxon>
        <taxon>Pseudomonadati</taxon>
        <taxon>Pseudomonadota</taxon>
        <taxon>Betaproteobacteria</taxon>
        <taxon>Rhodocyclales</taxon>
        <taxon>Zoogloeaceae</taxon>
        <taxon>Pseudazoarcus</taxon>
    </lineage>
</organism>
<reference evidence="2 3" key="1">
    <citation type="submission" date="2018-01" db="EMBL/GenBank/DDBJ databases">
        <authorList>
            <person name="Fu G.-Y."/>
        </authorList>
    </citation>
    <scope>NUCLEOTIDE SEQUENCE [LARGE SCALE GENOMIC DNA]</scope>
    <source>
        <strain evidence="2 3">SY39</strain>
    </source>
</reference>
<dbReference type="InterPro" id="IPR009057">
    <property type="entry name" value="Homeodomain-like_sf"/>
</dbReference>
<dbReference type="EMBL" id="CP025682">
    <property type="protein sequence ID" value="AUN95894.1"/>
    <property type="molecule type" value="Genomic_DNA"/>
</dbReference>
<sequence length="132" mass="14430">MSKPAPLPAHLPESVIELVEVVGMSAALAIVEARGGIRFYVPVRFDPDHWLSKLVGCEAAQALIDYAAGDEIEVPRCAAALAAARERLIAAEAESGRSRAELARAYGYTERGIRKLLRRAEAREEERQADLF</sequence>
<dbReference type="KEGG" id="atw:C0099_13710"/>
<dbReference type="InterPro" id="IPR014875">
    <property type="entry name" value="Mor_transcription_activator"/>
</dbReference>
<accession>A0A2I6S9G4</accession>